<feature type="domain" description="Septin-type G" evidence="1">
    <location>
        <begin position="1"/>
        <end position="78"/>
    </location>
</feature>
<dbReference type="OrthoDB" id="8772553at2759"/>
<dbReference type="InterPro" id="IPR027417">
    <property type="entry name" value="P-loop_NTPase"/>
</dbReference>
<evidence type="ECO:0000313" key="2">
    <source>
        <dbReference type="Proteomes" id="UP001652741"/>
    </source>
</evidence>
<gene>
    <name evidence="3" type="primary">LOC106564664</name>
</gene>
<name>A0A1S3L5T7_SALSA</name>
<accession>A0A1S3L5T7</accession>
<dbReference type="AlphaFoldDB" id="A0A1S3L5T7"/>
<sequence length="78" mass="8996">MWSLNRLSKAVKIVPVIAKADALTLEERDFFRQTIREGLRANGIDVYPQKEFDEDADDRMINDKIREMIPFAVVGSNQ</sequence>
<evidence type="ECO:0000259" key="1">
    <source>
        <dbReference type="PROSITE" id="PS51719"/>
    </source>
</evidence>
<dbReference type="KEGG" id="sasa:106564664"/>
<dbReference type="PROSITE" id="PS51719">
    <property type="entry name" value="G_SEPTIN"/>
    <property type="match status" value="1"/>
</dbReference>
<evidence type="ECO:0000313" key="3">
    <source>
        <dbReference type="RefSeq" id="XP_013986342.1"/>
    </source>
</evidence>
<keyword evidence="2" id="KW-1185">Reference proteome</keyword>
<dbReference type="Gene3D" id="3.40.50.300">
    <property type="entry name" value="P-loop containing nucleotide triphosphate hydrolases"/>
    <property type="match status" value="1"/>
</dbReference>
<dbReference type="RefSeq" id="XP_013986342.1">
    <property type="nucleotide sequence ID" value="XM_014130867.2"/>
</dbReference>
<dbReference type="GO" id="GO:0005525">
    <property type="term" value="F:GTP binding"/>
    <property type="evidence" value="ECO:0007669"/>
    <property type="project" value="InterPro"/>
</dbReference>
<proteinExistence type="predicted"/>
<dbReference type="Pfam" id="PF00735">
    <property type="entry name" value="Septin"/>
    <property type="match status" value="1"/>
</dbReference>
<reference evidence="3" key="1">
    <citation type="submission" date="2025-08" db="UniProtKB">
        <authorList>
            <consortium name="RefSeq"/>
        </authorList>
    </citation>
    <scope>IDENTIFICATION</scope>
</reference>
<protein>
    <submittedName>
        <fullName evidence="3">Septin-9-like isoform X2</fullName>
    </submittedName>
</protein>
<dbReference type="PANTHER" id="PTHR18884">
    <property type="entry name" value="SEPTIN"/>
    <property type="match status" value="1"/>
</dbReference>
<dbReference type="Proteomes" id="UP001652741">
    <property type="component" value="Chromosome ssa12"/>
</dbReference>
<dbReference type="GeneID" id="106564664"/>
<dbReference type="InterPro" id="IPR030379">
    <property type="entry name" value="G_SEPTIN_dom"/>
</dbReference>
<organism evidence="2 3">
    <name type="scientific">Salmo salar</name>
    <name type="common">Atlantic salmon</name>
    <dbReference type="NCBI Taxonomy" id="8030"/>
    <lineage>
        <taxon>Eukaryota</taxon>
        <taxon>Metazoa</taxon>
        <taxon>Chordata</taxon>
        <taxon>Craniata</taxon>
        <taxon>Vertebrata</taxon>
        <taxon>Euteleostomi</taxon>
        <taxon>Actinopterygii</taxon>
        <taxon>Neopterygii</taxon>
        <taxon>Teleostei</taxon>
        <taxon>Protacanthopterygii</taxon>
        <taxon>Salmoniformes</taxon>
        <taxon>Salmonidae</taxon>
        <taxon>Salmoninae</taxon>
        <taxon>Salmo</taxon>
    </lineage>
</organism>